<evidence type="ECO:0000313" key="4">
    <source>
        <dbReference type="EMBL" id="MCP9500697.1"/>
    </source>
</evidence>
<dbReference type="SUPFAM" id="SSF143011">
    <property type="entry name" value="RelE-like"/>
    <property type="match status" value="1"/>
</dbReference>
<dbReference type="Proteomes" id="UP001200307">
    <property type="component" value="Unassembled WGS sequence"/>
</dbReference>
<dbReference type="EMBL" id="JANDXR010000002">
    <property type="protein sequence ID" value="MCP9500697.1"/>
    <property type="molecule type" value="Genomic_DNA"/>
</dbReference>
<reference evidence="8 9" key="1">
    <citation type="submission" date="2018-08" db="EMBL/GenBank/DDBJ databases">
        <title>A genome reference for cultivated species of the human gut microbiota.</title>
        <authorList>
            <person name="Zou Y."/>
            <person name="Xue W."/>
            <person name="Luo G."/>
        </authorList>
    </citation>
    <scope>NUCLEOTIDE SEQUENCE [LARGE SCALE GENOMIC DNA]</scope>
    <source>
        <strain evidence="7 10">AF11-14</strain>
        <strain evidence="6 9">AF12-50</strain>
        <strain evidence="5 8">OM06-11</strain>
    </source>
</reference>
<dbReference type="EMBL" id="QSUC01000001">
    <property type="protein sequence ID" value="RGN13101.1"/>
    <property type="molecule type" value="Genomic_DNA"/>
</dbReference>
<dbReference type="EMBL" id="JAJTVO010000047">
    <property type="protein sequence ID" value="MCE4123611.1"/>
    <property type="molecule type" value="Genomic_DNA"/>
</dbReference>
<dbReference type="Gene3D" id="3.30.2310.20">
    <property type="entry name" value="RelE-like"/>
    <property type="match status" value="1"/>
</dbReference>
<dbReference type="EMBL" id="JAHOEP010000108">
    <property type="protein sequence ID" value="MBV3409728.1"/>
    <property type="molecule type" value="Genomic_DNA"/>
</dbReference>
<reference evidence="4" key="4">
    <citation type="submission" date="2022-07" db="EMBL/GenBank/DDBJ databases">
        <title>Prevotella copri.</title>
        <authorList>
            <person name="Yang C."/>
        </authorList>
    </citation>
    <scope>NUCLEOTIDE SEQUENCE</scope>
    <source>
        <strain evidence="4">HF88</strain>
    </source>
</reference>
<dbReference type="Proteomes" id="UP001196316">
    <property type="component" value="Unassembled WGS sequence"/>
</dbReference>
<evidence type="ECO:0000313" key="3">
    <source>
        <dbReference type="EMBL" id="MCE4123611.1"/>
    </source>
</evidence>
<evidence type="ECO:0008006" key="11">
    <source>
        <dbReference type="Google" id="ProtNLM"/>
    </source>
</evidence>
<evidence type="ECO:0000313" key="8">
    <source>
        <dbReference type="Proteomes" id="UP000261245"/>
    </source>
</evidence>
<evidence type="ECO:0000313" key="6">
    <source>
        <dbReference type="EMBL" id="RGW43339.1"/>
    </source>
</evidence>
<reference evidence="3" key="3">
    <citation type="submission" date="2021-12" db="EMBL/GenBank/DDBJ databases">
        <authorList>
            <person name="Lv X."/>
        </authorList>
    </citation>
    <scope>NUCLEOTIDE SEQUENCE</scope>
    <source>
        <strain evidence="3">HF2106</strain>
    </source>
</reference>
<accession>A0A3E5AJ25</accession>
<proteinExistence type="predicted"/>
<evidence type="ECO:0000313" key="7">
    <source>
        <dbReference type="EMBL" id="RGW69490.1"/>
    </source>
</evidence>
<sequence>MKIEYEDEDLKELIETGQNKKYKKIAKNKVLMGGLLKVYRILDQAPHVSLLNQFSFLKFEKLKYQYSGCCSVRIANGHIERLIFTEHEGGITIKLLKLDDSHYGNKK</sequence>
<dbReference type="AlphaFoldDB" id="A0A3E5AJ25"/>
<dbReference type="Proteomes" id="UP000261245">
    <property type="component" value="Unassembled WGS sequence"/>
</dbReference>
<reference evidence="1" key="2">
    <citation type="submission" date="2021-06" db="EMBL/GenBank/DDBJ databases">
        <title>Collection of gut derived symbiotic bacterial strains cultured from healthy donors.</title>
        <authorList>
            <person name="Lin H."/>
            <person name="Littmann E."/>
            <person name="Pamer E.G."/>
        </authorList>
    </citation>
    <scope>NUCLEOTIDE SEQUENCE</scope>
    <source>
        <strain evidence="2">MSK.21.60</strain>
        <strain evidence="1">MSK.21.74</strain>
    </source>
</reference>
<protein>
    <recommendedName>
        <fullName evidence="11">Plasmid maintenance system killer protein</fullName>
    </recommendedName>
</protein>
<name>A0A3E5AJ25_9BACT</name>
<dbReference type="Proteomes" id="UP000286077">
    <property type="component" value="Unassembled WGS sequence"/>
</dbReference>
<dbReference type="InterPro" id="IPR035093">
    <property type="entry name" value="RelE/ParE_toxin_dom_sf"/>
</dbReference>
<dbReference type="Proteomes" id="UP000283785">
    <property type="component" value="Unassembled WGS sequence"/>
</dbReference>
<dbReference type="EMBL" id="QSAQ01000008">
    <property type="protein sequence ID" value="RGW69490.1"/>
    <property type="molecule type" value="Genomic_DNA"/>
</dbReference>
<dbReference type="EMBL" id="QSAG01000008">
    <property type="protein sequence ID" value="RGW43339.1"/>
    <property type="molecule type" value="Genomic_DNA"/>
</dbReference>
<organism evidence="5 8">
    <name type="scientific">Segatella copri</name>
    <dbReference type="NCBI Taxonomy" id="165179"/>
    <lineage>
        <taxon>Bacteria</taxon>
        <taxon>Pseudomonadati</taxon>
        <taxon>Bacteroidota</taxon>
        <taxon>Bacteroidia</taxon>
        <taxon>Bacteroidales</taxon>
        <taxon>Prevotellaceae</taxon>
        <taxon>Segatella</taxon>
    </lineage>
</organism>
<evidence type="ECO:0000313" key="10">
    <source>
        <dbReference type="Proteomes" id="UP000286077"/>
    </source>
</evidence>
<dbReference type="EMBL" id="JAHOEI010000123">
    <property type="protein sequence ID" value="MBV3389241.1"/>
    <property type="molecule type" value="Genomic_DNA"/>
</dbReference>
<evidence type="ECO:0000313" key="1">
    <source>
        <dbReference type="EMBL" id="MBV3389241.1"/>
    </source>
</evidence>
<dbReference type="Proteomes" id="UP001206014">
    <property type="component" value="Unassembled WGS sequence"/>
</dbReference>
<evidence type="ECO:0000313" key="9">
    <source>
        <dbReference type="Proteomes" id="UP000283785"/>
    </source>
</evidence>
<evidence type="ECO:0000313" key="2">
    <source>
        <dbReference type="EMBL" id="MBV3409728.1"/>
    </source>
</evidence>
<comment type="caution">
    <text evidence="5">The sequence shown here is derived from an EMBL/GenBank/DDBJ whole genome shotgun (WGS) entry which is preliminary data.</text>
</comment>
<gene>
    <name evidence="7" type="ORF">DWV60_04525</name>
    <name evidence="6" type="ORF">DWV76_06470</name>
    <name evidence="5" type="ORF">DXB80_00160</name>
    <name evidence="2" type="ORF">KSW80_15220</name>
    <name evidence="1" type="ORF">KSW82_16100</name>
    <name evidence="3" type="ORF">LYY06_15435</name>
    <name evidence="4" type="ORF">NND11_03895</name>
</gene>
<evidence type="ECO:0000313" key="5">
    <source>
        <dbReference type="EMBL" id="RGN13101.1"/>
    </source>
</evidence>
<dbReference type="Proteomes" id="UP001196765">
    <property type="component" value="Unassembled WGS sequence"/>
</dbReference>
<dbReference type="RefSeq" id="WP_022120263.1">
    <property type="nucleotide sequence ID" value="NZ_CP042464.1"/>
</dbReference>